<feature type="compositionally biased region" description="Polar residues" evidence="1">
    <location>
        <begin position="171"/>
        <end position="191"/>
    </location>
</feature>
<evidence type="ECO:0000313" key="2">
    <source>
        <dbReference type="EMBL" id="GIG93059.1"/>
    </source>
</evidence>
<evidence type="ECO:0000313" key="3">
    <source>
        <dbReference type="Proteomes" id="UP000646749"/>
    </source>
</evidence>
<keyword evidence="3" id="KW-1185">Reference proteome</keyword>
<feature type="region of interest" description="Disordered" evidence="1">
    <location>
        <begin position="91"/>
        <end position="122"/>
    </location>
</feature>
<gene>
    <name evidence="2" type="ORF">Pen02_79950</name>
</gene>
<feature type="compositionally biased region" description="Basic and acidic residues" evidence="1">
    <location>
        <begin position="100"/>
        <end position="109"/>
    </location>
</feature>
<comment type="caution">
    <text evidence="2">The sequence shown here is derived from an EMBL/GenBank/DDBJ whole genome shotgun (WGS) entry which is preliminary data.</text>
</comment>
<dbReference type="Proteomes" id="UP000646749">
    <property type="component" value="Unassembled WGS sequence"/>
</dbReference>
<dbReference type="RefSeq" id="WP_203871364.1">
    <property type="nucleotide sequence ID" value="NZ_BONW01000050.1"/>
</dbReference>
<name>A0ABQ4EEE0_9ACTN</name>
<sequence length="222" mass="24230">MFNPPQIALNRIKQYTRRSARVGLVGLAAIAATATITIVTADASDKPEDAPPAAHGKPCTTVAETGRTANGTVVRCRPVGNTLKWWAEGISTATQQPSPPDRDHDGISDERDEFPDDPHNTPRRLIRLTCSVGEDNRGFDVEILPGKGADFTAVWAAKPVSCERAPSFRTATWSGRPSRHSAPTNRTSAFCTPSAERSTRTTRTLMRASHRARHRSRKSRAH</sequence>
<organism evidence="2 3">
    <name type="scientific">Plantactinospora endophytica</name>
    <dbReference type="NCBI Taxonomy" id="673535"/>
    <lineage>
        <taxon>Bacteria</taxon>
        <taxon>Bacillati</taxon>
        <taxon>Actinomycetota</taxon>
        <taxon>Actinomycetes</taxon>
        <taxon>Micromonosporales</taxon>
        <taxon>Micromonosporaceae</taxon>
        <taxon>Plantactinospora</taxon>
    </lineage>
</organism>
<evidence type="ECO:0008006" key="4">
    <source>
        <dbReference type="Google" id="ProtNLM"/>
    </source>
</evidence>
<accession>A0ABQ4EEE0</accession>
<feature type="compositionally biased region" description="Basic residues" evidence="1">
    <location>
        <begin position="208"/>
        <end position="222"/>
    </location>
</feature>
<reference evidence="2 3" key="1">
    <citation type="submission" date="2021-01" db="EMBL/GenBank/DDBJ databases">
        <title>Whole genome shotgun sequence of Plantactinospora endophytica NBRC 110450.</title>
        <authorList>
            <person name="Komaki H."/>
            <person name="Tamura T."/>
        </authorList>
    </citation>
    <scope>NUCLEOTIDE SEQUENCE [LARGE SCALE GENOMIC DNA]</scope>
    <source>
        <strain evidence="2 3">NBRC 110450</strain>
    </source>
</reference>
<feature type="region of interest" description="Disordered" evidence="1">
    <location>
        <begin position="171"/>
        <end position="222"/>
    </location>
</feature>
<proteinExistence type="predicted"/>
<evidence type="ECO:0000256" key="1">
    <source>
        <dbReference type="SAM" id="MobiDB-lite"/>
    </source>
</evidence>
<dbReference type="EMBL" id="BONW01000050">
    <property type="protein sequence ID" value="GIG93059.1"/>
    <property type="molecule type" value="Genomic_DNA"/>
</dbReference>
<protein>
    <recommendedName>
        <fullName evidence="4">Ig-like domain-containing protein</fullName>
    </recommendedName>
</protein>